<evidence type="ECO:0000256" key="6">
    <source>
        <dbReference type="ARBA" id="ARBA00022781"/>
    </source>
</evidence>
<evidence type="ECO:0000256" key="10">
    <source>
        <dbReference type="ARBA" id="ARBA00023310"/>
    </source>
</evidence>
<feature type="transmembrane region" description="Helical" evidence="11">
    <location>
        <begin position="265"/>
        <end position="288"/>
    </location>
</feature>
<evidence type="ECO:0000256" key="5">
    <source>
        <dbReference type="ARBA" id="ARBA00022692"/>
    </source>
</evidence>
<keyword evidence="10 11" id="KW-0066">ATP synthesis</keyword>
<feature type="transmembrane region" description="Helical" evidence="11">
    <location>
        <begin position="226"/>
        <end position="245"/>
    </location>
</feature>
<dbReference type="GO" id="GO:0045259">
    <property type="term" value="C:proton-transporting ATP synthase complex"/>
    <property type="evidence" value="ECO:0007669"/>
    <property type="project" value="UniProtKB-KW"/>
</dbReference>
<feature type="transmembrane region" description="Helical" evidence="11">
    <location>
        <begin position="196"/>
        <end position="214"/>
    </location>
</feature>
<organism evidence="13">
    <name type="scientific">Blattabacterium sp.</name>
    <name type="common">Blaptica dubia</name>
    <dbReference type="NCBI Taxonomy" id="2712794"/>
    <lineage>
        <taxon>Bacteria</taxon>
        <taxon>Pseudomonadati</taxon>
        <taxon>Bacteroidota</taxon>
        <taxon>Flavobacteriia</taxon>
        <taxon>Flavobacteriales</taxon>
        <taxon>Blattabacteriaceae</taxon>
        <taxon>Blattabacterium</taxon>
    </lineage>
</organism>
<dbReference type="SUPFAM" id="SSF81336">
    <property type="entry name" value="F1F0 ATP synthase subunit A"/>
    <property type="match status" value="1"/>
</dbReference>
<protein>
    <recommendedName>
        <fullName evidence="11 12">ATP synthase subunit a</fullName>
    </recommendedName>
    <alternativeName>
        <fullName evidence="11">ATP synthase F0 sector subunit a</fullName>
    </alternativeName>
    <alternativeName>
        <fullName evidence="11">F-ATPase subunit 6</fullName>
    </alternativeName>
</protein>
<name>A0A6G6BY42_9FLAO</name>
<feature type="transmembrane region" description="Helical" evidence="11">
    <location>
        <begin position="167"/>
        <end position="190"/>
    </location>
</feature>
<evidence type="ECO:0000256" key="2">
    <source>
        <dbReference type="ARBA" id="ARBA00006810"/>
    </source>
</evidence>
<comment type="subcellular location">
    <subcellularLocation>
        <location evidence="11 12">Cell membrane</location>
        <topology evidence="11 12">Multi-pass membrane protein</topology>
    </subcellularLocation>
    <subcellularLocation>
        <location evidence="1">Membrane</location>
        <topology evidence="1">Multi-pass membrane protein</topology>
    </subcellularLocation>
</comment>
<dbReference type="PRINTS" id="PR00123">
    <property type="entry name" value="ATPASEA"/>
</dbReference>
<dbReference type="PANTHER" id="PTHR11410">
    <property type="entry name" value="ATP SYNTHASE SUBUNIT A"/>
    <property type="match status" value="1"/>
</dbReference>
<feature type="transmembrane region" description="Helical" evidence="11">
    <location>
        <begin position="328"/>
        <end position="350"/>
    </location>
</feature>
<dbReference type="InterPro" id="IPR045083">
    <property type="entry name" value="ATP_synth_F0_asu_bact/mt"/>
</dbReference>
<evidence type="ECO:0000313" key="13">
    <source>
        <dbReference type="EMBL" id="QID56923.1"/>
    </source>
</evidence>
<proteinExistence type="inferred from homology"/>
<dbReference type="Gene3D" id="1.20.120.220">
    <property type="entry name" value="ATP synthase, F0 complex, subunit A"/>
    <property type="match status" value="1"/>
</dbReference>
<keyword evidence="9 11" id="KW-0472">Membrane</keyword>
<reference evidence="13" key="1">
    <citation type="journal article" date="2020" name="Biol. Lett.">
        <title>Evolutionary rates are correlated between cockroach symbionts and mitochondrial genomes.</title>
        <authorList>
            <person name="Arab D.A."/>
            <person name="Bourguignon T."/>
            <person name="Wang Z."/>
            <person name="Ho S.Y.W."/>
            <person name="Lo N."/>
        </authorList>
    </citation>
    <scope>NUCLEOTIDE SEQUENCE</scope>
    <source>
        <strain evidence="13">DHOG3918</strain>
    </source>
</reference>
<evidence type="ECO:0000256" key="4">
    <source>
        <dbReference type="ARBA" id="ARBA00022547"/>
    </source>
</evidence>
<comment type="similarity">
    <text evidence="2 11 12">Belongs to the ATPase A chain family.</text>
</comment>
<dbReference type="GO" id="GO:0005886">
    <property type="term" value="C:plasma membrane"/>
    <property type="evidence" value="ECO:0007669"/>
    <property type="project" value="UniProtKB-SubCell"/>
</dbReference>
<gene>
    <name evidence="11" type="primary">atpB</name>
</gene>
<dbReference type="CDD" id="cd00310">
    <property type="entry name" value="ATP-synt_Fo_a_6"/>
    <property type="match status" value="1"/>
</dbReference>
<dbReference type="AlphaFoldDB" id="A0A6G6BY42"/>
<accession>A0A6G6BY42</accession>
<keyword evidence="4 11" id="KW-0138">CF(0)</keyword>
<evidence type="ECO:0000256" key="11">
    <source>
        <dbReference type="HAMAP-Rule" id="MF_01393"/>
    </source>
</evidence>
<keyword evidence="5 11" id="KW-0812">Transmembrane</keyword>
<dbReference type="PANTHER" id="PTHR11410:SF0">
    <property type="entry name" value="ATP SYNTHASE SUBUNIT A"/>
    <property type="match status" value="1"/>
</dbReference>
<keyword evidence="3 11" id="KW-0813">Transport</keyword>
<keyword evidence="8 11" id="KW-0406">Ion transport</keyword>
<dbReference type="GO" id="GO:0046933">
    <property type="term" value="F:proton-transporting ATP synthase activity, rotational mechanism"/>
    <property type="evidence" value="ECO:0007669"/>
    <property type="project" value="UniProtKB-UniRule"/>
</dbReference>
<keyword evidence="6 11" id="KW-0375">Hydrogen ion transport</keyword>
<evidence type="ECO:0000256" key="8">
    <source>
        <dbReference type="ARBA" id="ARBA00023065"/>
    </source>
</evidence>
<feature type="transmembrane region" description="Helical" evidence="11">
    <location>
        <begin position="138"/>
        <end position="155"/>
    </location>
</feature>
<dbReference type="NCBIfam" id="TIGR01131">
    <property type="entry name" value="ATP_synt_6_or_A"/>
    <property type="match status" value="1"/>
</dbReference>
<dbReference type="Pfam" id="PF00119">
    <property type="entry name" value="ATP-synt_A"/>
    <property type="match status" value="1"/>
</dbReference>
<comment type="function">
    <text evidence="11 12">Key component of the proton channel; it plays a direct role in the translocation of protons across the membrane.</text>
</comment>
<evidence type="ECO:0000256" key="1">
    <source>
        <dbReference type="ARBA" id="ARBA00004141"/>
    </source>
</evidence>
<evidence type="ECO:0000256" key="7">
    <source>
        <dbReference type="ARBA" id="ARBA00022989"/>
    </source>
</evidence>
<dbReference type="HAMAP" id="MF_01393">
    <property type="entry name" value="ATP_synth_a_bact"/>
    <property type="match status" value="1"/>
</dbReference>
<dbReference type="EMBL" id="MN042943">
    <property type="protein sequence ID" value="QID56923.1"/>
    <property type="molecule type" value="Genomic_DNA"/>
</dbReference>
<evidence type="ECO:0000256" key="3">
    <source>
        <dbReference type="ARBA" id="ARBA00022448"/>
    </source>
</evidence>
<feature type="transmembrane region" description="Helical" evidence="11">
    <location>
        <begin position="295"/>
        <end position="322"/>
    </location>
</feature>
<keyword evidence="11" id="KW-1003">Cell membrane</keyword>
<dbReference type="InterPro" id="IPR000568">
    <property type="entry name" value="ATP_synth_F0_asu"/>
</dbReference>
<sequence>MISRKTICSLFFFLFLFVESDDKNHVKHGIKIKEKEKVDVARTIFDHVNDSHKWHIVGNHNDEHEVVLYLPIILWNNGLEILSSYKFSYGSVVKGKYGYYKMYRDIIYKTNCVGSFYISPKGIPKNDKPLDFSITKNVVSIFISSFLLSYLFMRMKYSYRNHQITKWSLGIILEFLILFVRDEIAIPYIGNKKYKIFLPFLLTSFFFILANNLMGMVPGFPNVTGNINITLGLAVITFIITNINANMNYWKHIFWMPGVPIGIKLILAPIEFIGIFIRPLTLCIRLFANMTAGHIIILSFICLIFIFKNFLITGFSIIFGFFISMLEIMVSFLQAFIFTTLSALLIGTSVRNYDNETR</sequence>
<evidence type="ECO:0000256" key="9">
    <source>
        <dbReference type="ARBA" id="ARBA00023136"/>
    </source>
</evidence>
<keyword evidence="7 11" id="KW-1133">Transmembrane helix</keyword>
<dbReference type="InterPro" id="IPR035908">
    <property type="entry name" value="F0_ATP_A_sf"/>
</dbReference>
<evidence type="ECO:0000256" key="12">
    <source>
        <dbReference type="RuleBase" id="RU000483"/>
    </source>
</evidence>